<sequence length="138" mass="16046">MVYIAQEPSQTCRMVHRRGQERRQFRHSLSKEARALTLTIRKTSFPRISEEFFEVFLEGRCDSNHIWSAKVSVTTDVLCQNGSYRLRCIDLKTSYSDVSYLSHSHMPEEVDGEIELIVGVNIKELLVGTHEERIRAEM</sequence>
<organism evidence="1 2">
    <name type="scientific">Ditylenchus dipsaci</name>
    <dbReference type="NCBI Taxonomy" id="166011"/>
    <lineage>
        <taxon>Eukaryota</taxon>
        <taxon>Metazoa</taxon>
        <taxon>Ecdysozoa</taxon>
        <taxon>Nematoda</taxon>
        <taxon>Chromadorea</taxon>
        <taxon>Rhabditida</taxon>
        <taxon>Tylenchina</taxon>
        <taxon>Tylenchomorpha</taxon>
        <taxon>Sphaerularioidea</taxon>
        <taxon>Anguinidae</taxon>
        <taxon>Anguininae</taxon>
        <taxon>Ditylenchus</taxon>
    </lineage>
</organism>
<name>A0A915D8W3_9BILA</name>
<reference evidence="2" key="1">
    <citation type="submission" date="2022-11" db="UniProtKB">
        <authorList>
            <consortium name="WormBaseParasite"/>
        </authorList>
    </citation>
    <scope>IDENTIFICATION</scope>
</reference>
<dbReference type="AlphaFoldDB" id="A0A915D8W3"/>
<dbReference type="WBParaSite" id="jg16978">
    <property type="protein sequence ID" value="jg16978"/>
    <property type="gene ID" value="jg16978"/>
</dbReference>
<keyword evidence="1" id="KW-1185">Reference proteome</keyword>
<evidence type="ECO:0000313" key="2">
    <source>
        <dbReference type="WBParaSite" id="jg16978"/>
    </source>
</evidence>
<evidence type="ECO:0000313" key="1">
    <source>
        <dbReference type="Proteomes" id="UP000887574"/>
    </source>
</evidence>
<proteinExistence type="predicted"/>
<accession>A0A915D8W3</accession>
<protein>
    <submittedName>
        <fullName evidence="2">Uncharacterized protein</fullName>
    </submittedName>
</protein>
<dbReference type="Proteomes" id="UP000887574">
    <property type="component" value="Unplaced"/>
</dbReference>